<comment type="caution">
    <text evidence="1">The sequence shown here is derived from an EMBL/GenBank/DDBJ whole genome shotgun (WGS) entry which is preliminary data.</text>
</comment>
<keyword evidence="2" id="KW-1185">Reference proteome</keyword>
<dbReference type="EMBL" id="BAABCT010000007">
    <property type="protein sequence ID" value="GAA4078033.1"/>
    <property type="molecule type" value="Genomic_DNA"/>
</dbReference>
<organism evidence="1 2">
    <name type="scientific">Flavobacterium cheonanense</name>
    <dbReference type="NCBI Taxonomy" id="706183"/>
    <lineage>
        <taxon>Bacteria</taxon>
        <taxon>Pseudomonadati</taxon>
        <taxon>Bacteroidota</taxon>
        <taxon>Flavobacteriia</taxon>
        <taxon>Flavobacteriales</taxon>
        <taxon>Flavobacteriaceae</taxon>
        <taxon>Flavobacterium</taxon>
    </lineage>
</organism>
<reference evidence="2" key="1">
    <citation type="journal article" date="2019" name="Int. J. Syst. Evol. Microbiol.">
        <title>The Global Catalogue of Microorganisms (GCM) 10K type strain sequencing project: providing services to taxonomists for standard genome sequencing and annotation.</title>
        <authorList>
            <consortium name="The Broad Institute Genomics Platform"/>
            <consortium name="The Broad Institute Genome Sequencing Center for Infectious Disease"/>
            <person name="Wu L."/>
            <person name="Ma J."/>
        </authorList>
    </citation>
    <scope>NUCLEOTIDE SEQUENCE [LARGE SCALE GENOMIC DNA]</scope>
    <source>
        <strain evidence="2">JCM 17069</strain>
    </source>
</reference>
<sequence>MYRLSIYNPTTNLNDNYYLVGGKYYMSNTKSFSFFGPDGQRIDSFNPSGTNDFKSALITGAINSIIKKL</sequence>
<evidence type="ECO:0000313" key="1">
    <source>
        <dbReference type="EMBL" id="GAA4078033.1"/>
    </source>
</evidence>
<gene>
    <name evidence="1" type="ORF">GCM10022389_25020</name>
</gene>
<dbReference type="Proteomes" id="UP001500367">
    <property type="component" value="Unassembled WGS sequence"/>
</dbReference>
<evidence type="ECO:0000313" key="2">
    <source>
        <dbReference type="Proteomes" id="UP001500367"/>
    </source>
</evidence>
<protein>
    <submittedName>
        <fullName evidence="1">Uncharacterized protein</fullName>
    </submittedName>
</protein>
<proteinExistence type="predicted"/>
<name>A0ABP7VZY7_9FLAO</name>
<accession>A0ABP7VZY7</accession>